<proteinExistence type="predicted"/>
<evidence type="ECO:0000313" key="2">
    <source>
        <dbReference type="Proteomes" id="UP000291084"/>
    </source>
</evidence>
<protein>
    <submittedName>
        <fullName evidence="1">Uncharacterized protein</fullName>
    </submittedName>
</protein>
<organism evidence="1 2">
    <name type="scientific">Vigna angularis var. angularis</name>
    <dbReference type="NCBI Taxonomy" id="157739"/>
    <lineage>
        <taxon>Eukaryota</taxon>
        <taxon>Viridiplantae</taxon>
        <taxon>Streptophyta</taxon>
        <taxon>Embryophyta</taxon>
        <taxon>Tracheophyta</taxon>
        <taxon>Spermatophyta</taxon>
        <taxon>Magnoliopsida</taxon>
        <taxon>eudicotyledons</taxon>
        <taxon>Gunneridae</taxon>
        <taxon>Pentapetalae</taxon>
        <taxon>rosids</taxon>
        <taxon>fabids</taxon>
        <taxon>Fabales</taxon>
        <taxon>Fabaceae</taxon>
        <taxon>Papilionoideae</taxon>
        <taxon>50 kb inversion clade</taxon>
        <taxon>NPAAA clade</taxon>
        <taxon>indigoferoid/millettioid clade</taxon>
        <taxon>Phaseoleae</taxon>
        <taxon>Vigna</taxon>
    </lineage>
</organism>
<dbReference type="AlphaFoldDB" id="A0A0S3S084"/>
<dbReference type="Proteomes" id="UP000291084">
    <property type="component" value="Chromosome 4"/>
</dbReference>
<reference evidence="1 2" key="1">
    <citation type="journal article" date="2015" name="Sci. Rep.">
        <title>The power of single molecule real-time sequencing technology in the de novo assembly of a eukaryotic genome.</title>
        <authorList>
            <person name="Sakai H."/>
            <person name="Naito K."/>
            <person name="Ogiso-Tanaka E."/>
            <person name="Takahashi Y."/>
            <person name="Iseki K."/>
            <person name="Muto C."/>
            <person name="Satou K."/>
            <person name="Teruya K."/>
            <person name="Shiroma A."/>
            <person name="Shimoji M."/>
            <person name="Hirano T."/>
            <person name="Itoh T."/>
            <person name="Kaga A."/>
            <person name="Tomooka N."/>
        </authorList>
    </citation>
    <scope>NUCLEOTIDE SEQUENCE [LARGE SCALE GENOMIC DNA]</scope>
    <source>
        <strain evidence="2">cv. Shumari</strain>
    </source>
</reference>
<dbReference type="Pfam" id="PF14009">
    <property type="entry name" value="PADRE"/>
    <property type="match status" value="1"/>
</dbReference>
<keyword evidence="2" id="KW-1185">Reference proteome</keyword>
<dbReference type="PANTHER" id="PTHR33052">
    <property type="entry name" value="DUF4228 DOMAIN PROTEIN-RELATED"/>
    <property type="match status" value="1"/>
</dbReference>
<dbReference type="OrthoDB" id="1921976at2759"/>
<gene>
    <name evidence="1" type="primary">Vigan.04G389600</name>
    <name evidence="1" type="ORF">VIGAN_04389600</name>
</gene>
<dbReference type="InterPro" id="IPR025322">
    <property type="entry name" value="PADRE_dom"/>
</dbReference>
<dbReference type="EMBL" id="AP015037">
    <property type="protein sequence ID" value="BAT86260.1"/>
    <property type="molecule type" value="Genomic_DNA"/>
</dbReference>
<evidence type="ECO:0000313" key="1">
    <source>
        <dbReference type="EMBL" id="BAT86260.1"/>
    </source>
</evidence>
<name>A0A0S3S084_PHAAN</name>
<sequence>MRLINKGGGQKSKNVLVKLSHKPKDSAKPNYQVHHYIFHKMERFNKHSNVILNISQFTFPLLRTLHPITYSLMGNQIATAKIVYWDGSVQEFHQPLTVAELMMDHPQQVVLDFHSAVNQKRPTPLPADQKLEMKKTYVMVPVKQGKPVGLSSEDSRRIIFIVNSALHPKYFVSSSGFLPWLAGLFNSERGVAVLQEKEETENAQEKYGFCEFLPEMLEGRPEYLSRQLSGKGWKPSLDTIKEKKVNRKLSRWLLFLKTFTAAKI</sequence>
<accession>A0A0S3S084</accession>